<reference evidence="1 2" key="1">
    <citation type="journal article" date="2022" name="Int. J. Syst. Evol. Microbiol.">
        <title>Miniphocaeibacter halophilus sp. nov., an ammonium-tolerant acetate-producing bacterium isolated from a biogas system.</title>
        <authorList>
            <person name="Schnurer A."/>
            <person name="Singh A."/>
            <person name="Bi S."/>
            <person name="Qiao W."/>
            <person name="Westerholm M."/>
        </authorList>
    </citation>
    <scope>NUCLEOTIDE SEQUENCE [LARGE SCALE GENOMIC DNA]</scope>
    <source>
        <strain evidence="1 2">AMB_01</strain>
    </source>
</reference>
<dbReference type="Proteomes" id="UP000595814">
    <property type="component" value="Chromosome"/>
</dbReference>
<keyword evidence="2" id="KW-1185">Reference proteome</keyword>
<gene>
    <name evidence="1" type="ORF">JFY71_01310</name>
</gene>
<accession>A0AC61MSB6</accession>
<dbReference type="EMBL" id="CP066744">
    <property type="protein sequence ID" value="QQK08203.1"/>
    <property type="molecule type" value="Genomic_DNA"/>
</dbReference>
<name>A0AC61MSB6_9FIRM</name>
<evidence type="ECO:0000313" key="1">
    <source>
        <dbReference type="EMBL" id="QQK08203.1"/>
    </source>
</evidence>
<sequence>MRKKHKKLSLFLVIIMMINIFIPFSNIRADNNIGENVTDKITLEKTILYLLQDGNKIPIIDENGNKVEPQPEIKNGDTIKIRFEWSVSKENLKDIKNEDYFTIDLPDSNFVDMKIDEPQDLICDGEFKIGTFIIKDGKIITTFNEEVEKKIELKNGYFEIEGYLISDGDLIISTEEGEITIKVDPKTDPPGPGHGDGKNPISEDKLKFTKDGRQYQGKNKLNWHININYDQLANMIASKKITNKYNMIFEDEITDGLEIDEKSFNISTPLFVPTPEKTMSDTSITYRTVKTGEILRPNPEEKYEDFYNRIKGTSTPVIGIFDKTILIGFGSLTDEEPGNGITYDGLMDEGESLNNIIDTASDLISQEQKDYMKIVYSKEGISKGQVLAYDISFDTIVTDKATDKKYVNKATIRWNEKDEDSSEWEIEFKKAESGVESVDPGELRIKKLDNENNTISGVVFKIQKQNEEGKYIDYEPLDNGELERTTNEEGIVEFKKLEPGQYKIIEVKSPPGYGKAKYIPSEFFEIRKDDKVGVYVEVVNPIIKPAKVSIKGSKELTGRDLENNEFSFVLVNDENDEERYTGKNTGTSFSITGIKIPKAGEYTYTLTEEKGRDPDINYDEIIYKVKITASINEETNELETKIEYLNENGEAIEGLPVFNNTYIEPQPIEVEIVIEKELRGRKLKANQFSFVLEGIENTKDVRLITRNDEYGFGSFEKLEFKEEGVYKYKIFERKGKDSKIKYDDVIYELEVKVELNSDNKLVAKICLNGSETTSPVKVKFTNFYGSTTIEGNKKVENIKVE</sequence>
<organism evidence="1 2">
    <name type="scientific">Miniphocaeibacter halophilus</name>
    <dbReference type="NCBI Taxonomy" id="2931922"/>
    <lineage>
        <taxon>Bacteria</taxon>
        <taxon>Bacillati</taxon>
        <taxon>Bacillota</taxon>
        <taxon>Tissierellia</taxon>
        <taxon>Tissierellales</taxon>
        <taxon>Peptoniphilaceae</taxon>
        <taxon>Miniphocaeibacter</taxon>
    </lineage>
</organism>
<protein>
    <submittedName>
        <fullName evidence="1">Uncharacterized protein</fullName>
    </submittedName>
</protein>
<evidence type="ECO:0000313" key="2">
    <source>
        <dbReference type="Proteomes" id="UP000595814"/>
    </source>
</evidence>
<proteinExistence type="predicted"/>